<keyword evidence="4" id="KW-1003">Cell membrane</keyword>
<dbReference type="InterPro" id="IPR050208">
    <property type="entry name" value="MHC_class-I_related"/>
</dbReference>
<evidence type="ECO:0000313" key="14">
    <source>
        <dbReference type="Proteomes" id="UP001488838"/>
    </source>
</evidence>
<name>A0AAW0H6G4_MYOGA</name>
<dbReference type="Pfam" id="PF14586">
    <property type="entry name" value="MHC_I_2"/>
    <property type="match status" value="1"/>
</dbReference>
<evidence type="ECO:0000259" key="12">
    <source>
        <dbReference type="Pfam" id="PF14586"/>
    </source>
</evidence>
<keyword evidence="9" id="KW-0325">Glycoprotein</keyword>
<comment type="function">
    <text evidence="1">Acts as a ligand for KLRK1.</text>
</comment>
<evidence type="ECO:0000256" key="8">
    <source>
        <dbReference type="ARBA" id="ARBA00023157"/>
    </source>
</evidence>
<dbReference type="GO" id="GO:0002486">
    <property type="term" value="P:antigen processing and presentation of endogenous peptide antigen via MHC class I via ER pathway, TAP-independent"/>
    <property type="evidence" value="ECO:0007669"/>
    <property type="project" value="TreeGrafter"/>
</dbReference>
<feature type="domain" description="Retinoic acid early-inducible protein 1" evidence="12">
    <location>
        <begin position="20"/>
        <end position="192"/>
    </location>
</feature>
<protein>
    <recommendedName>
        <fullName evidence="12">Retinoic acid early-inducible protein 1 domain-containing protein</fullName>
    </recommendedName>
</protein>
<dbReference type="SUPFAM" id="SSF54452">
    <property type="entry name" value="MHC antigen-recognition domain"/>
    <property type="match status" value="1"/>
</dbReference>
<dbReference type="GO" id="GO:0006955">
    <property type="term" value="P:immune response"/>
    <property type="evidence" value="ECO:0007669"/>
    <property type="project" value="TreeGrafter"/>
</dbReference>
<reference evidence="13 14" key="1">
    <citation type="journal article" date="2023" name="bioRxiv">
        <title>Conserved and derived expression patterns and positive selection on dental genes reveal complex evolutionary context of ever-growing rodent molars.</title>
        <authorList>
            <person name="Calamari Z.T."/>
            <person name="Song A."/>
            <person name="Cohen E."/>
            <person name="Akter M."/>
            <person name="Roy R.D."/>
            <person name="Hallikas O."/>
            <person name="Christensen M.M."/>
            <person name="Li P."/>
            <person name="Marangoni P."/>
            <person name="Jernvall J."/>
            <person name="Klein O.D."/>
        </authorList>
    </citation>
    <scope>NUCLEOTIDE SEQUENCE [LARGE SCALE GENOMIC DNA]</scope>
    <source>
        <strain evidence="13">V071</strain>
    </source>
</reference>
<dbReference type="EMBL" id="JBBHLL010000921">
    <property type="protein sequence ID" value="KAK7797046.1"/>
    <property type="molecule type" value="Genomic_DNA"/>
</dbReference>
<dbReference type="GO" id="GO:0001916">
    <property type="term" value="P:positive regulation of T cell mediated cytotoxicity"/>
    <property type="evidence" value="ECO:0007669"/>
    <property type="project" value="TreeGrafter"/>
</dbReference>
<feature type="compositionally biased region" description="Polar residues" evidence="11">
    <location>
        <begin position="197"/>
        <end position="206"/>
    </location>
</feature>
<dbReference type="Gene3D" id="3.30.500.10">
    <property type="entry name" value="MHC class I-like antigen recognition-like"/>
    <property type="match status" value="1"/>
</dbReference>
<dbReference type="PANTHER" id="PTHR16675:SF64">
    <property type="entry name" value="RETINOIC ACID EARLY TRANSCRIPT 1E"/>
    <property type="match status" value="1"/>
</dbReference>
<gene>
    <name evidence="13" type="ORF">U0070_001788</name>
</gene>
<keyword evidence="7" id="KW-0472">Membrane</keyword>
<evidence type="ECO:0000256" key="2">
    <source>
        <dbReference type="ARBA" id="ARBA00004609"/>
    </source>
</evidence>
<dbReference type="AlphaFoldDB" id="A0AAW0H6G4"/>
<dbReference type="FunFam" id="3.30.500.10:FF:000004">
    <property type="entry name" value="Retinoic acid early-inducible protein 1-beta"/>
    <property type="match status" value="1"/>
</dbReference>
<evidence type="ECO:0000256" key="9">
    <source>
        <dbReference type="ARBA" id="ARBA00023180"/>
    </source>
</evidence>
<proteinExistence type="inferred from homology"/>
<comment type="similarity">
    <text evidence="3">Belongs to the NKG2D ligand family.</text>
</comment>
<dbReference type="PANTHER" id="PTHR16675">
    <property type="entry name" value="MHC CLASS I-RELATED"/>
    <property type="match status" value="1"/>
</dbReference>
<accession>A0AAW0H6G4</accession>
<dbReference type="GO" id="GO:0046703">
    <property type="term" value="F:natural killer cell lectin-like receptor binding"/>
    <property type="evidence" value="ECO:0007669"/>
    <property type="project" value="UniProtKB-ARBA"/>
</dbReference>
<evidence type="ECO:0000256" key="11">
    <source>
        <dbReference type="SAM" id="MobiDB-lite"/>
    </source>
</evidence>
<dbReference type="GO" id="GO:0002476">
    <property type="term" value="P:antigen processing and presentation of endogenous peptide antigen via MHC class Ib"/>
    <property type="evidence" value="ECO:0007669"/>
    <property type="project" value="TreeGrafter"/>
</dbReference>
<evidence type="ECO:0000256" key="7">
    <source>
        <dbReference type="ARBA" id="ARBA00023136"/>
    </source>
</evidence>
<evidence type="ECO:0000256" key="10">
    <source>
        <dbReference type="ARBA" id="ARBA00023288"/>
    </source>
</evidence>
<dbReference type="Proteomes" id="UP001488838">
    <property type="component" value="Unassembled WGS sequence"/>
</dbReference>
<evidence type="ECO:0000256" key="4">
    <source>
        <dbReference type="ARBA" id="ARBA00022475"/>
    </source>
</evidence>
<evidence type="ECO:0000313" key="13">
    <source>
        <dbReference type="EMBL" id="KAK7797046.1"/>
    </source>
</evidence>
<dbReference type="InterPro" id="IPR011162">
    <property type="entry name" value="MHC_I/II-like_Ag-recog"/>
</dbReference>
<dbReference type="GO" id="GO:0009897">
    <property type="term" value="C:external side of plasma membrane"/>
    <property type="evidence" value="ECO:0007669"/>
    <property type="project" value="TreeGrafter"/>
</dbReference>
<keyword evidence="14" id="KW-1185">Reference proteome</keyword>
<feature type="region of interest" description="Disordered" evidence="11">
    <location>
        <begin position="193"/>
        <end position="214"/>
    </location>
</feature>
<evidence type="ECO:0000256" key="1">
    <source>
        <dbReference type="ARBA" id="ARBA00002305"/>
    </source>
</evidence>
<comment type="caution">
    <text evidence="13">The sequence shown here is derived from an EMBL/GenBank/DDBJ whole genome shotgun (WGS) entry which is preliminary data.</text>
</comment>
<dbReference type="InterPro" id="IPR029287">
    <property type="entry name" value="RAE-1"/>
</dbReference>
<evidence type="ECO:0000256" key="6">
    <source>
        <dbReference type="ARBA" id="ARBA00022729"/>
    </source>
</evidence>
<keyword evidence="6" id="KW-0732">Signal</keyword>
<organism evidence="13 14">
    <name type="scientific">Myodes glareolus</name>
    <name type="common">Bank vole</name>
    <name type="synonym">Clethrionomys glareolus</name>
    <dbReference type="NCBI Taxonomy" id="447135"/>
    <lineage>
        <taxon>Eukaryota</taxon>
        <taxon>Metazoa</taxon>
        <taxon>Chordata</taxon>
        <taxon>Craniata</taxon>
        <taxon>Vertebrata</taxon>
        <taxon>Euteleostomi</taxon>
        <taxon>Mammalia</taxon>
        <taxon>Eutheria</taxon>
        <taxon>Euarchontoglires</taxon>
        <taxon>Glires</taxon>
        <taxon>Rodentia</taxon>
        <taxon>Myomorpha</taxon>
        <taxon>Muroidea</taxon>
        <taxon>Cricetidae</taxon>
        <taxon>Arvicolinae</taxon>
        <taxon>Myodes</taxon>
    </lineage>
</organism>
<dbReference type="GO" id="GO:0005615">
    <property type="term" value="C:extracellular space"/>
    <property type="evidence" value="ECO:0007669"/>
    <property type="project" value="TreeGrafter"/>
</dbReference>
<comment type="subcellular location">
    <subcellularLocation>
        <location evidence="2">Cell membrane</location>
        <topology evidence="2">Lipid-anchor</topology>
        <topology evidence="2">GPI-anchor</topology>
    </subcellularLocation>
</comment>
<sequence>MIPVTFCSHFVPHLHVSLTDTHSLHCDIIVKARTTAGQPWCEEQCSLDGVLFLKYNNRKFTPLGNQGNAVNGTQVWTDMTQRLNYLGQELRKMLANSIQEMTETSGPPTLQVIMLCKYKQEQIVGASWRFNIHGKYFIFNTMNMNWTLIDPEAGGVMSKWKDDTQFTKDLRTISTADCRHWLKELLKHQKEKPKEASLSTVESSTAPDLHQEDVDPAAPTFQDLLLPLPDCHCRNSQFIELSSFQVNSIFQSVNLFITDLCGIQPVPQNTNGLAVVVTVIGKKNLFIQLSLDFVPP</sequence>
<keyword evidence="8" id="KW-1015">Disulfide bond</keyword>
<keyword evidence="10" id="KW-0449">Lipoprotein</keyword>
<evidence type="ECO:0000256" key="5">
    <source>
        <dbReference type="ARBA" id="ARBA00022622"/>
    </source>
</evidence>
<dbReference type="InterPro" id="IPR037055">
    <property type="entry name" value="MHC_I-like_Ag-recog_sf"/>
</dbReference>
<keyword evidence="5" id="KW-0336">GPI-anchor</keyword>
<evidence type="ECO:0000256" key="3">
    <source>
        <dbReference type="ARBA" id="ARBA00008353"/>
    </source>
</evidence>